<organism evidence="4 5">
    <name type="scientific">Micromonospora inositola</name>
    <dbReference type="NCBI Taxonomy" id="47865"/>
    <lineage>
        <taxon>Bacteria</taxon>
        <taxon>Bacillati</taxon>
        <taxon>Actinomycetota</taxon>
        <taxon>Actinomycetes</taxon>
        <taxon>Micromonosporales</taxon>
        <taxon>Micromonosporaceae</taxon>
        <taxon>Micromonospora</taxon>
    </lineage>
</organism>
<dbReference type="Pfam" id="PF03861">
    <property type="entry name" value="ANTAR"/>
    <property type="match status" value="1"/>
</dbReference>
<dbReference type="InterPro" id="IPR036388">
    <property type="entry name" value="WH-like_DNA-bd_sf"/>
</dbReference>
<keyword evidence="1" id="KW-0805">Transcription regulation</keyword>
<feature type="domain" description="ANTAR" evidence="3">
    <location>
        <begin position="167"/>
        <end position="222"/>
    </location>
</feature>
<evidence type="ECO:0000313" key="5">
    <source>
        <dbReference type="Proteomes" id="UP000198221"/>
    </source>
</evidence>
<dbReference type="OrthoDB" id="7466251at2"/>
<evidence type="ECO:0000256" key="2">
    <source>
        <dbReference type="ARBA" id="ARBA00023163"/>
    </source>
</evidence>
<name>A0A1C5K3B4_9ACTN</name>
<dbReference type="InterPro" id="IPR029016">
    <property type="entry name" value="GAF-like_dom_sf"/>
</dbReference>
<keyword evidence="5" id="KW-1185">Reference proteome</keyword>
<gene>
    <name evidence="4" type="ORF">GA0070613_6215</name>
</gene>
<protein>
    <submittedName>
        <fullName evidence="4">ANTAR domain-containing protein</fullName>
    </submittedName>
</protein>
<sequence>MNSDRRIRLWTLVVDVARGGTVAVEHVCAASVAVAGVDSAAVAVTLRATPREVLYASDRTASELEDLTLTLGEGPCVDAITGGPHLVANLAAPECLARWPVFAPAAVLAGVHAVFALPLQVGGIRLGVLDLYRARSGGLDGEQLADALVLADTACAVLLDDARPDRDERWPEQAGLQHPEVHQATGMVTVQLGVTAAVALIRLRAFAFSHGRRLRDVAGDVVARRLRFDSTDDACDGGAG</sequence>
<dbReference type="SUPFAM" id="SSF55781">
    <property type="entry name" value="GAF domain-like"/>
    <property type="match status" value="1"/>
</dbReference>
<dbReference type="Gene3D" id="3.30.450.40">
    <property type="match status" value="1"/>
</dbReference>
<proteinExistence type="predicted"/>
<evidence type="ECO:0000313" key="4">
    <source>
        <dbReference type="EMBL" id="SCG77292.1"/>
    </source>
</evidence>
<dbReference type="Proteomes" id="UP000198221">
    <property type="component" value="Chromosome I"/>
</dbReference>
<dbReference type="InterPro" id="IPR005561">
    <property type="entry name" value="ANTAR"/>
</dbReference>
<dbReference type="Gene3D" id="1.10.10.10">
    <property type="entry name" value="Winged helix-like DNA-binding domain superfamily/Winged helix DNA-binding domain"/>
    <property type="match status" value="1"/>
</dbReference>
<reference evidence="5" key="1">
    <citation type="submission" date="2016-06" db="EMBL/GenBank/DDBJ databases">
        <authorList>
            <person name="Varghese N."/>
            <person name="Submissions Spin"/>
        </authorList>
    </citation>
    <scope>NUCLEOTIDE SEQUENCE [LARGE SCALE GENOMIC DNA]</scope>
    <source>
        <strain evidence="5">DSM 43819</strain>
    </source>
</reference>
<dbReference type="SMART" id="SM01012">
    <property type="entry name" value="ANTAR"/>
    <property type="match status" value="1"/>
</dbReference>
<dbReference type="EMBL" id="LT607754">
    <property type="protein sequence ID" value="SCG77292.1"/>
    <property type="molecule type" value="Genomic_DNA"/>
</dbReference>
<evidence type="ECO:0000259" key="3">
    <source>
        <dbReference type="SMART" id="SM01012"/>
    </source>
</evidence>
<dbReference type="AlphaFoldDB" id="A0A1C5K3B4"/>
<accession>A0A1C5K3B4</accession>
<evidence type="ECO:0000256" key="1">
    <source>
        <dbReference type="ARBA" id="ARBA00023015"/>
    </source>
</evidence>
<dbReference type="RefSeq" id="WP_089015436.1">
    <property type="nucleotide sequence ID" value="NZ_LT607754.1"/>
</dbReference>
<keyword evidence="2" id="KW-0804">Transcription</keyword>
<dbReference type="GO" id="GO:0003723">
    <property type="term" value="F:RNA binding"/>
    <property type="evidence" value="ECO:0007669"/>
    <property type="project" value="InterPro"/>
</dbReference>